<dbReference type="Pfam" id="PF00989">
    <property type="entry name" value="PAS"/>
    <property type="match status" value="1"/>
</dbReference>
<keyword evidence="7" id="KW-0067">ATP-binding</keyword>
<dbReference type="PANTHER" id="PTHR43065">
    <property type="entry name" value="SENSOR HISTIDINE KINASE"/>
    <property type="match status" value="1"/>
</dbReference>
<dbReference type="EMBL" id="LVJN01000021">
    <property type="protein sequence ID" value="OSM00150.1"/>
    <property type="molecule type" value="Genomic_DNA"/>
</dbReference>
<gene>
    <name evidence="12" type="ORF">MAIT1_00588</name>
</gene>
<accession>A0A1Y2JZ21</accession>
<dbReference type="InterPro" id="IPR004358">
    <property type="entry name" value="Sig_transdc_His_kin-like_C"/>
</dbReference>
<dbReference type="Gene3D" id="3.30.450.20">
    <property type="entry name" value="PAS domain"/>
    <property type="match status" value="3"/>
</dbReference>
<name>A0A1Y2JZ21_9PROT</name>
<evidence type="ECO:0000256" key="4">
    <source>
        <dbReference type="ARBA" id="ARBA00022679"/>
    </source>
</evidence>
<dbReference type="STRING" id="1434232.MAIT1_00588"/>
<dbReference type="CDD" id="cd00082">
    <property type="entry name" value="HisKA"/>
    <property type="match status" value="1"/>
</dbReference>
<keyword evidence="13" id="KW-1185">Reference proteome</keyword>
<feature type="domain" description="PAS" evidence="10">
    <location>
        <begin position="320"/>
        <end position="390"/>
    </location>
</feature>
<evidence type="ECO:0000259" key="11">
    <source>
        <dbReference type="PROSITE" id="PS50113"/>
    </source>
</evidence>
<dbReference type="PROSITE" id="PS50112">
    <property type="entry name" value="PAS"/>
    <property type="match status" value="3"/>
</dbReference>
<feature type="domain" description="Histidine kinase" evidence="9">
    <location>
        <begin position="483"/>
        <end position="699"/>
    </location>
</feature>
<evidence type="ECO:0000256" key="7">
    <source>
        <dbReference type="ARBA" id="ARBA00022840"/>
    </source>
</evidence>
<dbReference type="SMART" id="SM00387">
    <property type="entry name" value="HATPase_c"/>
    <property type="match status" value="1"/>
</dbReference>
<organism evidence="12 13">
    <name type="scientific">Magnetofaba australis IT-1</name>
    <dbReference type="NCBI Taxonomy" id="1434232"/>
    <lineage>
        <taxon>Bacteria</taxon>
        <taxon>Pseudomonadati</taxon>
        <taxon>Pseudomonadota</taxon>
        <taxon>Magnetococcia</taxon>
        <taxon>Magnetococcales</taxon>
        <taxon>Magnetococcaceae</taxon>
        <taxon>Magnetofaba</taxon>
    </lineage>
</organism>
<feature type="domain" description="PAS" evidence="10">
    <location>
        <begin position="193"/>
        <end position="237"/>
    </location>
</feature>
<evidence type="ECO:0000259" key="10">
    <source>
        <dbReference type="PROSITE" id="PS50112"/>
    </source>
</evidence>
<dbReference type="Pfam" id="PF08448">
    <property type="entry name" value="PAS_4"/>
    <property type="match status" value="2"/>
</dbReference>
<evidence type="ECO:0000256" key="6">
    <source>
        <dbReference type="ARBA" id="ARBA00022777"/>
    </source>
</evidence>
<dbReference type="NCBIfam" id="TIGR00229">
    <property type="entry name" value="sensory_box"/>
    <property type="match status" value="2"/>
</dbReference>
<dbReference type="InterPro" id="IPR013656">
    <property type="entry name" value="PAS_4"/>
</dbReference>
<evidence type="ECO:0000256" key="3">
    <source>
        <dbReference type="ARBA" id="ARBA00022553"/>
    </source>
</evidence>
<dbReference type="PROSITE" id="PS50113">
    <property type="entry name" value="PAC"/>
    <property type="match status" value="1"/>
</dbReference>
<dbReference type="SUPFAM" id="SSF55874">
    <property type="entry name" value="ATPase domain of HSP90 chaperone/DNA topoisomerase II/histidine kinase"/>
    <property type="match status" value="1"/>
</dbReference>
<evidence type="ECO:0000256" key="1">
    <source>
        <dbReference type="ARBA" id="ARBA00000085"/>
    </source>
</evidence>
<dbReference type="SUPFAM" id="SSF47384">
    <property type="entry name" value="Homodimeric domain of signal transducing histidine kinase"/>
    <property type="match status" value="1"/>
</dbReference>
<dbReference type="InterPro" id="IPR035965">
    <property type="entry name" value="PAS-like_dom_sf"/>
</dbReference>
<dbReference type="Pfam" id="PF02518">
    <property type="entry name" value="HATPase_c"/>
    <property type="match status" value="1"/>
</dbReference>
<feature type="domain" description="PAC" evidence="11">
    <location>
        <begin position="393"/>
        <end position="445"/>
    </location>
</feature>
<sequence>MGGVALALLLTWWAWPTWDFHTGLSATLLLAVGLIVAVQQRSAARLAALQRRLQWVEAHGQALLECAEEALISVDAGGRVQYANPAAAALLQRAQEQMVGQTLANLLERCQDETVATGTDSEDVESCSGLLRVLMQTQLLQVGEAHLTKPDGQQWVAEYGVAPITLDGVRIGAALALRDMSGQRQTEEALVTSERRFTSFMNQLPGLAFLKDGDGRYLYVNQQFCQLVGLPLHQILNHRDEEIWSEETRYMLLSHEKLVRQSSQAQQFTETFYPAGEQTPTFWRSHKFPLKLDPGAPVGIGGITIEQTDMVLAQRALEDSQAQLQAVMDNASAVVFLKDLEGRFTLVNRRCLEVMNCTLEQMIGHTDADLFPPGVAAKVRADDKVVLREKRVIEIEEHLRMPDGEERAFMVTKFPLMGPDGEPTGSGGMATDITELMQRMEEMVSFNRQLQERVDRETENNRQKDMMLAHQARLAAMGEMIGNIAHQWRQPLNALNLIIFNIRDAFEADALDSPLLDTQCAHAATLIRQMSGTIDDFRNFFRPDREKQPFNAVTMIQRAIGLVAAGCRQDHIQIEMEAPDEPLMVNGYANEFAQAMLILLANAKDAIIAARSDGGGRIRVVAKRNVEMCAITVTDNGGGVPDEVMERLFEPYFTTKGTKGTGIGLYMARTIIERHMGGFITVSNTEEGAQFQTLAPLCPPDIAE</sequence>
<dbReference type="InterPro" id="IPR000700">
    <property type="entry name" value="PAS-assoc_C"/>
</dbReference>
<evidence type="ECO:0000256" key="2">
    <source>
        <dbReference type="ARBA" id="ARBA00012438"/>
    </source>
</evidence>
<dbReference type="EC" id="2.7.13.3" evidence="2"/>
<dbReference type="Gene3D" id="3.30.565.10">
    <property type="entry name" value="Histidine kinase-like ATPase, C-terminal domain"/>
    <property type="match status" value="1"/>
</dbReference>
<dbReference type="PANTHER" id="PTHR43065:SF42">
    <property type="entry name" value="TWO-COMPONENT SENSOR PPRA"/>
    <property type="match status" value="1"/>
</dbReference>
<keyword evidence="6 12" id="KW-0418">Kinase</keyword>
<dbReference type="PROSITE" id="PS50109">
    <property type="entry name" value="HIS_KIN"/>
    <property type="match status" value="1"/>
</dbReference>
<dbReference type="InterPro" id="IPR005467">
    <property type="entry name" value="His_kinase_dom"/>
</dbReference>
<dbReference type="AlphaFoldDB" id="A0A1Y2JZ21"/>
<dbReference type="InterPro" id="IPR013767">
    <property type="entry name" value="PAS_fold"/>
</dbReference>
<dbReference type="InterPro" id="IPR000014">
    <property type="entry name" value="PAS"/>
</dbReference>
<evidence type="ECO:0000256" key="8">
    <source>
        <dbReference type="ARBA" id="ARBA00023012"/>
    </source>
</evidence>
<dbReference type="SUPFAM" id="SSF55785">
    <property type="entry name" value="PYP-like sensor domain (PAS domain)"/>
    <property type="match status" value="3"/>
</dbReference>
<dbReference type="InterPro" id="IPR036097">
    <property type="entry name" value="HisK_dim/P_sf"/>
</dbReference>
<comment type="caution">
    <text evidence="12">The sequence shown here is derived from an EMBL/GenBank/DDBJ whole genome shotgun (WGS) entry which is preliminary data.</text>
</comment>
<reference evidence="12 13" key="1">
    <citation type="journal article" date="2016" name="BMC Genomics">
        <title>Combined genomic and structural analyses of a cultured magnetotactic bacterium reveals its niche adaptation to a dynamic environment.</title>
        <authorList>
            <person name="Araujo A.C."/>
            <person name="Morillo V."/>
            <person name="Cypriano J."/>
            <person name="Teixeira L.C."/>
            <person name="Leao P."/>
            <person name="Lyra S."/>
            <person name="Almeida L.G."/>
            <person name="Bazylinski D.A."/>
            <person name="Vasconcellos A.T."/>
            <person name="Abreu F."/>
            <person name="Lins U."/>
        </authorList>
    </citation>
    <scope>NUCLEOTIDE SEQUENCE [LARGE SCALE GENOMIC DNA]</scope>
    <source>
        <strain evidence="12 13">IT-1</strain>
    </source>
</reference>
<protein>
    <recommendedName>
        <fullName evidence="2">histidine kinase</fullName>
        <ecNumber evidence="2">2.7.13.3</ecNumber>
    </recommendedName>
</protein>
<dbReference type="Proteomes" id="UP000194003">
    <property type="component" value="Unassembled WGS sequence"/>
</dbReference>
<keyword evidence="5" id="KW-0547">Nucleotide-binding</keyword>
<evidence type="ECO:0000259" key="9">
    <source>
        <dbReference type="PROSITE" id="PS50109"/>
    </source>
</evidence>
<dbReference type="InterPro" id="IPR003661">
    <property type="entry name" value="HisK_dim/P_dom"/>
</dbReference>
<evidence type="ECO:0000313" key="12">
    <source>
        <dbReference type="EMBL" id="OSM00150.1"/>
    </source>
</evidence>
<dbReference type="CDD" id="cd00130">
    <property type="entry name" value="PAS"/>
    <property type="match status" value="2"/>
</dbReference>
<keyword evidence="4" id="KW-0808">Transferase</keyword>
<dbReference type="GO" id="GO:0005524">
    <property type="term" value="F:ATP binding"/>
    <property type="evidence" value="ECO:0007669"/>
    <property type="project" value="UniProtKB-KW"/>
</dbReference>
<dbReference type="SMART" id="SM00091">
    <property type="entry name" value="PAS"/>
    <property type="match status" value="3"/>
</dbReference>
<proteinExistence type="predicted"/>
<keyword evidence="8" id="KW-0902">Two-component regulatory system</keyword>
<dbReference type="GO" id="GO:0006355">
    <property type="term" value="P:regulation of DNA-templated transcription"/>
    <property type="evidence" value="ECO:0007669"/>
    <property type="project" value="InterPro"/>
</dbReference>
<evidence type="ECO:0000313" key="13">
    <source>
        <dbReference type="Proteomes" id="UP000194003"/>
    </source>
</evidence>
<comment type="catalytic activity">
    <reaction evidence="1">
        <text>ATP + protein L-histidine = ADP + protein N-phospho-L-histidine.</text>
        <dbReference type="EC" id="2.7.13.3"/>
    </reaction>
</comment>
<feature type="domain" description="PAS" evidence="10">
    <location>
        <begin position="56"/>
        <end position="113"/>
    </location>
</feature>
<dbReference type="InterPro" id="IPR003594">
    <property type="entry name" value="HATPase_dom"/>
</dbReference>
<dbReference type="GO" id="GO:0000155">
    <property type="term" value="F:phosphorelay sensor kinase activity"/>
    <property type="evidence" value="ECO:0007669"/>
    <property type="project" value="InterPro"/>
</dbReference>
<dbReference type="InterPro" id="IPR036890">
    <property type="entry name" value="HATPase_C_sf"/>
</dbReference>
<keyword evidence="3" id="KW-0597">Phosphoprotein</keyword>
<dbReference type="PRINTS" id="PR00344">
    <property type="entry name" value="BCTRLSENSOR"/>
</dbReference>
<dbReference type="Gene3D" id="1.10.287.130">
    <property type="match status" value="1"/>
</dbReference>
<evidence type="ECO:0000256" key="5">
    <source>
        <dbReference type="ARBA" id="ARBA00022741"/>
    </source>
</evidence>